<proteinExistence type="predicted"/>
<protein>
    <submittedName>
        <fullName evidence="2">Uncharacterized protein</fullName>
    </submittedName>
</protein>
<evidence type="ECO:0000313" key="2">
    <source>
        <dbReference type="EMBL" id="KAK3781187.1"/>
    </source>
</evidence>
<gene>
    <name evidence="2" type="ORF">RRG08_020126</name>
</gene>
<organism evidence="2 3">
    <name type="scientific">Elysia crispata</name>
    <name type="common">lettuce slug</name>
    <dbReference type="NCBI Taxonomy" id="231223"/>
    <lineage>
        <taxon>Eukaryota</taxon>
        <taxon>Metazoa</taxon>
        <taxon>Spiralia</taxon>
        <taxon>Lophotrochozoa</taxon>
        <taxon>Mollusca</taxon>
        <taxon>Gastropoda</taxon>
        <taxon>Heterobranchia</taxon>
        <taxon>Euthyneura</taxon>
        <taxon>Panpulmonata</taxon>
        <taxon>Sacoglossa</taxon>
        <taxon>Placobranchoidea</taxon>
        <taxon>Plakobranchidae</taxon>
        <taxon>Elysia</taxon>
    </lineage>
</organism>
<evidence type="ECO:0000256" key="1">
    <source>
        <dbReference type="SAM" id="MobiDB-lite"/>
    </source>
</evidence>
<keyword evidence="3" id="KW-1185">Reference proteome</keyword>
<feature type="compositionally biased region" description="Polar residues" evidence="1">
    <location>
        <begin position="102"/>
        <end position="129"/>
    </location>
</feature>
<dbReference type="Proteomes" id="UP001283361">
    <property type="component" value="Unassembled WGS sequence"/>
</dbReference>
<comment type="caution">
    <text evidence="2">The sequence shown here is derived from an EMBL/GenBank/DDBJ whole genome shotgun (WGS) entry which is preliminary data.</text>
</comment>
<feature type="region of interest" description="Disordered" evidence="1">
    <location>
        <begin position="88"/>
        <end position="147"/>
    </location>
</feature>
<evidence type="ECO:0000313" key="3">
    <source>
        <dbReference type="Proteomes" id="UP001283361"/>
    </source>
</evidence>
<dbReference type="AlphaFoldDB" id="A0AAE1DSK2"/>
<reference evidence="2" key="1">
    <citation type="journal article" date="2023" name="G3 (Bethesda)">
        <title>A reference genome for the long-term kleptoplast-retaining sea slug Elysia crispata morphotype clarki.</title>
        <authorList>
            <person name="Eastman K.E."/>
            <person name="Pendleton A.L."/>
            <person name="Shaikh M.A."/>
            <person name="Suttiyut T."/>
            <person name="Ogas R."/>
            <person name="Tomko P."/>
            <person name="Gavelis G."/>
            <person name="Widhalm J.R."/>
            <person name="Wisecaver J.H."/>
        </authorList>
    </citation>
    <scope>NUCLEOTIDE SEQUENCE</scope>
    <source>
        <strain evidence="2">ECLA1</strain>
    </source>
</reference>
<name>A0AAE1DSK2_9GAST</name>
<accession>A0AAE1DSK2</accession>
<dbReference type="EMBL" id="JAWDGP010002657">
    <property type="protein sequence ID" value="KAK3781187.1"/>
    <property type="molecule type" value="Genomic_DNA"/>
</dbReference>
<sequence>MLDTTGRNQGPIQDKLDLTERNRAPIEDKLIQQSYILAKLFTFCERNEARVVIRFLSALANRVDSCGSSTRAVFGFLGVKTHHGRVFHGEEEYETNKIPSPFETNKIPSPSETNKIPSPSETNKIPSPSETDKIPSPTSKKKRYVDPLTADIRDSTRLWT</sequence>